<dbReference type="OrthoDB" id="1850117at2759"/>
<gene>
    <name evidence="2" type="ORF">SI8410_08010990</name>
</gene>
<feature type="domain" description="Zinc-ribbon 15" evidence="1">
    <location>
        <begin position="23"/>
        <end position="115"/>
    </location>
</feature>
<dbReference type="Proteomes" id="UP000663760">
    <property type="component" value="Chromosome 8"/>
</dbReference>
<dbReference type="InterPro" id="IPR053281">
    <property type="entry name" value="Double_zinc_ribbon"/>
</dbReference>
<protein>
    <recommendedName>
        <fullName evidence="1">Zinc-ribbon 15 domain-containing protein</fullName>
    </recommendedName>
</protein>
<dbReference type="Pfam" id="PF17032">
    <property type="entry name" value="Zn_ribbon_15"/>
    <property type="match status" value="1"/>
</dbReference>
<dbReference type="EMBL" id="LR746271">
    <property type="protein sequence ID" value="CAA7400312.1"/>
    <property type="molecule type" value="Genomic_DNA"/>
</dbReference>
<evidence type="ECO:0000313" key="3">
    <source>
        <dbReference type="Proteomes" id="UP000663760"/>
    </source>
</evidence>
<keyword evidence="3" id="KW-1185">Reference proteome</keyword>
<accession>A0A7I8KS53</accession>
<reference evidence="2" key="1">
    <citation type="submission" date="2020-02" db="EMBL/GenBank/DDBJ databases">
        <authorList>
            <person name="Scholz U."/>
            <person name="Mascher M."/>
            <person name="Fiebig A."/>
        </authorList>
    </citation>
    <scope>NUCLEOTIDE SEQUENCE</scope>
</reference>
<sequence>MFFFFVGGVEQQVARVLKEGAGRCFACGSQADLVEVEKVLKLFFVPVWRWPGKDPAMRCENCRSIFPSSFSLPPAGATGEESSAAAASSGLSPLLKCYSCDRPVERGFRFCPFCGTAL</sequence>
<dbReference type="AlphaFoldDB" id="A0A7I8KS53"/>
<evidence type="ECO:0000259" key="1">
    <source>
        <dbReference type="Pfam" id="PF17032"/>
    </source>
</evidence>
<dbReference type="PANTHER" id="PTHR36718">
    <property type="entry name" value="OS05G0435400 PROTEIN"/>
    <property type="match status" value="1"/>
</dbReference>
<evidence type="ECO:0000313" key="2">
    <source>
        <dbReference type="EMBL" id="CAA7400312.1"/>
    </source>
</evidence>
<dbReference type="PANTHER" id="PTHR36718:SF1">
    <property type="entry name" value="DOUBLE ZINC RIBBON PROTEIN MJ0416"/>
    <property type="match status" value="1"/>
</dbReference>
<proteinExistence type="predicted"/>
<name>A0A7I8KS53_SPIIN</name>
<organism evidence="2 3">
    <name type="scientific">Spirodela intermedia</name>
    <name type="common">Intermediate duckweed</name>
    <dbReference type="NCBI Taxonomy" id="51605"/>
    <lineage>
        <taxon>Eukaryota</taxon>
        <taxon>Viridiplantae</taxon>
        <taxon>Streptophyta</taxon>
        <taxon>Embryophyta</taxon>
        <taxon>Tracheophyta</taxon>
        <taxon>Spermatophyta</taxon>
        <taxon>Magnoliopsida</taxon>
        <taxon>Liliopsida</taxon>
        <taxon>Araceae</taxon>
        <taxon>Lemnoideae</taxon>
        <taxon>Spirodela</taxon>
    </lineage>
</organism>
<dbReference type="InterPro" id="IPR031493">
    <property type="entry name" value="Zinc_ribbon_15"/>
</dbReference>